<dbReference type="OrthoDB" id="10569392at2759"/>
<evidence type="ECO:0000313" key="1">
    <source>
        <dbReference type="EMBL" id="KAG8461448.1"/>
    </source>
</evidence>
<evidence type="ECO:0000313" key="2">
    <source>
        <dbReference type="Proteomes" id="UP000751190"/>
    </source>
</evidence>
<protein>
    <submittedName>
        <fullName evidence="1">Uncharacterized protein</fullName>
    </submittedName>
</protein>
<gene>
    <name evidence="1" type="ORF">KFE25_001052</name>
</gene>
<dbReference type="Proteomes" id="UP000751190">
    <property type="component" value="Unassembled WGS sequence"/>
</dbReference>
<reference evidence="1" key="1">
    <citation type="submission" date="2021-05" db="EMBL/GenBank/DDBJ databases">
        <title>The genome of the haptophyte Pavlova lutheri (Diacronema luteri, Pavlovales) - a model for lipid biosynthesis in eukaryotic algae.</title>
        <authorList>
            <person name="Hulatt C.J."/>
            <person name="Posewitz M.C."/>
        </authorList>
    </citation>
    <scope>NUCLEOTIDE SEQUENCE</scope>
    <source>
        <strain evidence="1">NIVA-4/92</strain>
    </source>
</reference>
<comment type="caution">
    <text evidence="1">The sequence shown here is derived from an EMBL/GenBank/DDBJ whole genome shotgun (WGS) entry which is preliminary data.</text>
</comment>
<proteinExistence type="predicted"/>
<accession>A0A8J5X807</accession>
<dbReference type="AlphaFoldDB" id="A0A8J5X807"/>
<keyword evidence="2" id="KW-1185">Reference proteome</keyword>
<sequence>MEGDGGRLDDLDPVDLDERLRQLNHTQLEALVDHECNNRDFDAFFEALAPVQRARADEEQLAYSCAALARASVERAEALLPVLEAAAQAQEESAHDVAQLDELHEANHRLWRGVASAEAVEQRVAAAAAHAKAQAAAIRGDIQRRERSIEDERTMDAYLDAVRESHHLELMRSALRRSRA</sequence>
<organism evidence="1 2">
    <name type="scientific">Diacronema lutheri</name>
    <name type="common">Unicellular marine alga</name>
    <name type="synonym">Monochrysis lutheri</name>
    <dbReference type="NCBI Taxonomy" id="2081491"/>
    <lineage>
        <taxon>Eukaryota</taxon>
        <taxon>Haptista</taxon>
        <taxon>Haptophyta</taxon>
        <taxon>Pavlovophyceae</taxon>
        <taxon>Pavlovales</taxon>
        <taxon>Pavlovaceae</taxon>
        <taxon>Diacronema</taxon>
    </lineage>
</organism>
<dbReference type="EMBL" id="JAGTXO010000025">
    <property type="protein sequence ID" value="KAG8461448.1"/>
    <property type="molecule type" value="Genomic_DNA"/>
</dbReference>
<name>A0A8J5X807_DIALT</name>